<evidence type="ECO:0000313" key="2">
    <source>
        <dbReference type="Proteomes" id="UP000035681"/>
    </source>
</evidence>
<dbReference type="PANTHER" id="PTHR46671">
    <property type="entry name" value="PROTEIN CBG11221"/>
    <property type="match status" value="1"/>
</dbReference>
<accession>A0AAF5I2H0</accession>
<feature type="compositionally biased region" description="Basic and acidic residues" evidence="1">
    <location>
        <begin position="1088"/>
        <end position="1113"/>
    </location>
</feature>
<name>A0AAF5I2H0_STRER</name>
<organism evidence="2 3">
    <name type="scientific">Strongyloides stercoralis</name>
    <name type="common">Threadworm</name>
    <dbReference type="NCBI Taxonomy" id="6248"/>
    <lineage>
        <taxon>Eukaryota</taxon>
        <taxon>Metazoa</taxon>
        <taxon>Ecdysozoa</taxon>
        <taxon>Nematoda</taxon>
        <taxon>Chromadorea</taxon>
        <taxon>Rhabditida</taxon>
        <taxon>Tylenchina</taxon>
        <taxon>Panagrolaimomorpha</taxon>
        <taxon>Strongyloidoidea</taxon>
        <taxon>Strongyloididae</taxon>
        <taxon>Strongyloides</taxon>
    </lineage>
</organism>
<feature type="compositionally biased region" description="Basic and acidic residues" evidence="1">
    <location>
        <begin position="990"/>
        <end position="1009"/>
    </location>
</feature>
<feature type="compositionally biased region" description="Basic and acidic residues" evidence="1">
    <location>
        <begin position="856"/>
        <end position="874"/>
    </location>
</feature>
<feature type="compositionally biased region" description="Polar residues" evidence="1">
    <location>
        <begin position="1482"/>
        <end position="1511"/>
    </location>
</feature>
<evidence type="ECO:0000256" key="1">
    <source>
        <dbReference type="SAM" id="MobiDB-lite"/>
    </source>
</evidence>
<keyword evidence="2" id="KW-1185">Reference proteome</keyword>
<feature type="compositionally biased region" description="Basic and acidic residues" evidence="1">
    <location>
        <begin position="735"/>
        <end position="745"/>
    </location>
</feature>
<feature type="compositionally biased region" description="Basic residues" evidence="1">
    <location>
        <begin position="1223"/>
        <end position="1233"/>
    </location>
</feature>
<feature type="compositionally biased region" description="Basic and acidic residues" evidence="1">
    <location>
        <begin position="687"/>
        <end position="696"/>
    </location>
</feature>
<feature type="compositionally biased region" description="Low complexity" evidence="1">
    <location>
        <begin position="1067"/>
        <end position="1080"/>
    </location>
</feature>
<feature type="compositionally biased region" description="Basic residues" evidence="1">
    <location>
        <begin position="624"/>
        <end position="643"/>
    </location>
</feature>
<feature type="region of interest" description="Disordered" evidence="1">
    <location>
        <begin position="1400"/>
        <end position="1582"/>
    </location>
</feature>
<feature type="compositionally biased region" description="Basic and acidic residues" evidence="1">
    <location>
        <begin position="1206"/>
        <end position="1222"/>
    </location>
</feature>
<feature type="compositionally biased region" description="Polar residues" evidence="1">
    <location>
        <begin position="1442"/>
        <end position="1454"/>
    </location>
</feature>
<feature type="compositionally biased region" description="Acidic residues" evidence="1">
    <location>
        <begin position="1428"/>
        <end position="1438"/>
    </location>
</feature>
<proteinExistence type="predicted"/>
<feature type="compositionally biased region" description="Polar residues" evidence="1">
    <location>
        <begin position="1619"/>
        <end position="1629"/>
    </location>
</feature>
<feature type="compositionally biased region" description="Basic residues" evidence="1">
    <location>
        <begin position="1044"/>
        <end position="1055"/>
    </location>
</feature>
<evidence type="ECO:0000313" key="3">
    <source>
        <dbReference type="WBParaSite" id="TCONS_00011488.p1"/>
    </source>
</evidence>
<feature type="compositionally biased region" description="Polar residues" evidence="1">
    <location>
        <begin position="1238"/>
        <end position="1247"/>
    </location>
</feature>
<dbReference type="WBParaSite" id="TCONS_00011488.p1">
    <property type="protein sequence ID" value="TCONS_00011488.p1"/>
    <property type="gene ID" value="XLOC_005939"/>
</dbReference>
<sequence>YLSLFHSFINNYAQNIRSLSNFKLHIFNKNNIIIHNVLGIQYDIVVVKHLYSTELINNQLTHSIIYYMNTSNYFQKTNIHFNKALVTKSEVICTYCTLQHFISSKYFHLINFYNITMEIKEMFDNITSANEFCNNYEAFLKSIRCRLYNNVYKESLHDEIKKKSNFNSVLVYNNITINCSKLIILSQFEKEYIETLKYIVKSEEKKLDMSCKSIKSRGFGSSISNATGKEKKYSLAFARNIYRSYEITELLLLAQYSKNNHYCYTVDSKFPDILEKMKKLEECLPNVYVTKKLYEFNRYGKYHSIGHYECMKILIKKKWDYLFLLQMDDVAIKTNLEMLTILEVMNFATIIHFTDKREKLEKKVDFKLSWKYKDLNIFLKGDKRKNDLRIMNKTIQFKTGKVPIGMRYDTVDYIVNKINITKFLIQLNSDYYEHDKVTWQTLLTDDVLNITNSIPRNCTNKYYQNEFYLIRKTIPPKKFCRGEFVENQYCVLNFYFLKAFRRFPQFFAYRFVENKDFGGFKCWINYMYYRNKVEKYNQLNLWYYYNLPQTQLQKLIKKGYESEKNAVSYLDKDDSKNLMNTLDRYKRNFNKKNFDSNSFEPSPFGENDFQFDFSEENSTLDKKKDKKSKKEKKKEKKEKKGKGKGKEKDSKSTTKDPLENENDFENLLGSEEVDLSGKVANETSDIFNDKKDEKNKKKEKKEKRKKSSSKSATTTDPFLFGQESDFNFGENSFKNLEESETEKNSKKSKGTKGKKNKSDSKNTPSKDSFEDESFLGMNLNGNQSDLSNVTEENESKSEKEKAKKKEKKSKKSDSKSTTIDPIFNELEFNPSFDGDELSTPKQNPKENKQKSKNKKSNNEKDKKLESRNSTEKDPFSTNFESSSNLDNNELPLLENKEKSNEKKNKKENEKKSKSKVATTTEFPNGLDSNFGFGNNDFTLPEDSDKKKNKKKKGKDLKFKEVTTTDPFSNEHGFNHKFDDNESTFSEQNPEENKKKNNDKKNKKDNEKKSKSTGATTIGYPDDFGPYPGFGNNEMTFSEGNDNKKKGKDKKKKGKNSKSEDVTTTDPFSNNFGFNHSFNDNELTLPEQNPEKNKKKDKEKKNKKESGKKSKSIEATEIGFPNDFGSISGFGSNEMPFPEENDSKKKGKDKKKKGKNSKSEDVTIPDPFGSEYGGMGGMGMGGMGGMDTSNEDDQKENDKKKKKGKKEKKEKEKEGEKEKEKKEKKGKKGKKGKKDKSATTEGNSTIGNDTLVGPDSAMVGLNGLGDMSPMGPGVPGMPGMGGMNDMSAMNGMGGMSGMDGSGGMMGGMPHGGMNGMPMDPSMGYGGGFGTGMGNMLMGGLMSPMGMGMGMMGPMGMGMMSPMGMGMGMGMSPMYGGMMGGGMMGGGMMNGGMMNQPMGAGGAGGMAGNGDSDNEIPGGPGGPNRRDGNGDFDDSDEDDNDNRITNPNGNNSTGVNTKAVGDVKTNEITNTNSGSTNNTQSQNPPTRRNSISGNSTSPNTANGSMGSMGSPLSTGRRDSIVRNNSTGSSLKRKNSITEESRDSKKKKDSVKGKENKNRWSLLRNSSRMKKSKEDKPPEIPPRVPKKEDKIVKNIKDKDVIVHRGGSFNNRRVGSLRERGENGNQPGRRQSINRFGNRASFHGFRQQPPQPRQFVRPMAMRNPTFGIMMRRPFMG</sequence>
<feature type="compositionally biased region" description="Polar residues" evidence="1">
    <location>
        <begin position="779"/>
        <end position="790"/>
    </location>
</feature>
<feature type="compositionally biased region" description="Gly residues" evidence="1">
    <location>
        <begin position="1170"/>
        <end position="1184"/>
    </location>
</feature>
<feature type="region of interest" description="Disordered" evidence="1">
    <location>
        <begin position="620"/>
        <end position="1253"/>
    </location>
</feature>
<dbReference type="Proteomes" id="UP000035681">
    <property type="component" value="Unplaced"/>
</dbReference>
<feature type="compositionally biased region" description="Basic residues" evidence="1">
    <location>
        <begin position="746"/>
        <end position="755"/>
    </location>
</feature>
<feature type="compositionally biased region" description="Low complexity" evidence="1">
    <location>
        <begin position="1464"/>
        <end position="1481"/>
    </location>
</feature>
<protein>
    <submittedName>
        <fullName evidence="3">Glycosyltransferase family 92 protein</fullName>
    </submittedName>
</protein>
<reference evidence="3" key="1">
    <citation type="submission" date="2024-02" db="UniProtKB">
        <authorList>
            <consortium name="WormBaseParasite"/>
        </authorList>
    </citation>
    <scope>IDENTIFICATION</scope>
</reference>
<feature type="compositionally biased region" description="Low complexity" evidence="1">
    <location>
        <begin position="880"/>
        <end position="893"/>
    </location>
</feature>
<feature type="compositionally biased region" description="Basic residues" evidence="1">
    <location>
        <begin position="1144"/>
        <end position="1155"/>
    </location>
</feature>
<dbReference type="PANTHER" id="PTHR46671:SF7">
    <property type="entry name" value="CORE-2_I-BRANCHING ENZYME"/>
    <property type="match status" value="1"/>
</dbReference>
<feature type="compositionally biased region" description="Basic and acidic residues" evidence="1">
    <location>
        <begin position="793"/>
        <end position="803"/>
    </location>
</feature>
<feature type="compositionally biased region" description="Basic and acidic residues" evidence="1">
    <location>
        <begin position="644"/>
        <end position="658"/>
    </location>
</feature>
<feature type="compositionally biased region" description="Basic and acidic residues" evidence="1">
    <location>
        <begin position="894"/>
        <end position="911"/>
    </location>
</feature>
<dbReference type="AlphaFoldDB" id="A0AAF5I2H0"/>
<feature type="compositionally biased region" description="Basic residues" evidence="1">
    <location>
        <begin position="697"/>
        <end position="708"/>
    </location>
</feature>
<feature type="region of interest" description="Disordered" evidence="1">
    <location>
        <begin position="1607"/>
        <end position="1629"/>
    </location>
</feature>